<accession>A0A317NID2</accession>
<organism evidence="2 3">
    <name type="scientific">Nocardia neocaledoniensis</name>
    <dbReference type="NCBI Taxonomy" id="236511"/>
    <lineage>
        <taxon>Bacteria</taxon>
        <taxon>Bacillati</taxon>
        <taxon>Actinomycetota</taxon>
        <taxon>Actinomycetes</taxon>
        <taxon>Mycobacteriales</taxon>
        <taxon>Nocardiaceae</taxon>
        <taxon>Nocardia</taxon>
    </lineage>
</organism>
<dbReference type="EMBL" id="QGTL01000005">
    <property type="protein sequence ID" value="PWV75176.1"/>
    <property type="molecule type" value="Genomic_DNA"/>
</dbReference>
<proteinExistence type="predicted"/>
<dbReference type="Proteomes" id="UP000246410">
    <property type="component" value="Unassembled WGS sequence"/>
</dbReference>
<keyword evidence="3" id="KW-1185">Reference proteome</keyword>
<comment type="caution">
    <text evidence="2">The sequence shown here is derived from an EMBL/GenBank/DDBJ whole genome shotgun (WGS) entry which is preliminary data.</text>
</comment>
<dbReference type="InterPro" id="IPR025736">
    <property type="entry name" value="PucR_C-HTH_dom"/>
</dbReference>
<dbReference type="PANTHER" id="PTHR33744:SF7">
    <property type="entry name" value="PUCR FAMILY TRANSCRIPTIONAL REGULATOR"/>
    <property type="match status" value="1"/>
</dbReference>
<dbReference type="Gene3D" id="1.10.10.2840">
    <property type="entry name" value="PucR C-terminal helix-turn-helix domain"/>
    <property type="match status" value="1"/>
</dbReference>
<dbReference type="InterPro" id="IPR051448">
    <property type="entry name" value="CdaR-like_regulators"/>
</dbReference>
<evidence type="ECO:0000259" key="1">
    <source>
        <dbReference type="Pfam" id="PF13556"/>
    </source>
</evidence>
<evidence type="ECO:0000313" key="3">
    <source>
        <dbReference type="Proteomes" id="UP000246410"/>
    </source>
</evidence>
<name>A0A317NID2_9NOCA</name>
<sequence>MSPRTPSGIAVLQRHDTIAEADVDQLLRVAGYTEPGDRPTARQRQFRRTVARLCLAVIAARRGGLDAEDALRELEQRTLEWAREGLGVDAVLDAVHRCVRAAVGATEVPRPLAAGAVVEVLGRLSGAVAGAYVHYALELTEPTEQARGKLAQHLLAGDPCGLLARDCGVELAARYRVLAVHLEEPPATAADIDERVRLRHAIGLLRREVERHCDGAALAALSARSGTVLLPDTGSAPEPGVVADALTRAAQRAVTVAVVDAAREELPAAAERAHELLAIARRAGRRGAVHQFRDFALEYQLTRPGPAREHLRHLLAPLDDHPELLQTLRIHLATEANRLHTARLLHVHTNTVDYRLRRIATLTGLDAKRCPDLWYLRAGLVVTAVTAPEKARRAPR</sequence>
<gene>
    <name evidence="2" type="ORF">DFR69_105250</name>
</gene>
<dbReference type="InterPro" id="IPR042070">
    <property type="entry name" value="PucR_C-HTH_sf"/>
</dbReference>
<dbReference type="RefSeq" id="WP_167456297.1">
    <property type="nucleotide sequence ID" value="NZ_QGTL01000005.1"/>
</dbReference>
<dbReference type="AlphaFoldDB" id="A0A317NID2"/>
<dbReference type="Pfam" id="PF13556">
    <property type="entry name" value="HTH_30"/>
    <property type="match status" value="1"/>
</dbReference>
<feature type="domain" description="PucR C-terminal helix-turn-helix" evidence="1">
    <location>
        <begin position="324"/>
        <end position="380"/>
    </location>
</feature>
<evidence type="ECO:0000313" key="2">
    <source>
        <dbReference type="EMBL" id="PWV75176.1"/>
    </source>
</evidence>
<reference evidence="2 3" key="1">
    <citation type="submission" date="2018-05" db="EMBL/GenBank/DDBJ databases">
        <title>Genomic Encyclopedia of Type Strains, Phase IV (KMG-IV): sequencing the most valuable type-strain genomes for metagenomic binning, comparative biology and taxonomic classification.</title>
        <authorList>
            <person name="Goeker M."/>
        </authorList>
    </citation>
    <scope>NUCLEOTIDE SEQUENCE [LARGE SCALE GENOMIC DNA]</scope>
    <source>
        <strain evidence="2 3">DSM 44717</strain>
    </source>
</reference>
<protein>
    <submittedName>
        <fullName evidence="2">PucR-like helix-turn-helix protein</fullName>
    </submittedName>
</protein>
<dbReference type="PANTHER" id="PTHR33744">
    <property type="entry name" value="CARBOHYDRATE DIACID REGULATOR"/>
    <property type="match status" value="1"/>
</dbReference>